<evidence type="ECO:0000313" key="3">
    <source>
        <dbReference type="Proteomes" id="UP000295765"/>
    </source>
</evidence>
<dbReference type="OrthoDB" id="154365at2"/>
<proteinExistence type="predicted"/>
<comment type="caution">
    <text evidence="2">The sequence shown here is derived from an EMBL/GenBank/DDBJ whole genome shotgun (WGS) entry which is preliminary data.</text>
</comment>
<feature type="compositionally biased region" description="Low complexity" evidence="1">
    <location>
        <begin position="139"/>
        <end position="181"/>
    </location>
</feature>
<organism evidence="2 3">
    <name type="scientific">Plasticicumulans lactativorans</name>
    <dbReference type="NCBI Taxonomy" id="1133106"/>
    <lineage>
        <taxon>Bacteria</taxon>
        <taxon>Pseudomonadati</taxon>
        <taxon>Pseudomonadota</taxon>
        <taxon>Gammaproteobacteria</taxon>
        <taxon>Candidatus Competibacteraceae</taxon>
        <taxon>Plasticicumulans</taxon>
    </lineage>
</organism>
<gene>
    <name evidence="2" type="ORF">EV699_102137</name>
</gene>
<protein>
    <submittedName>
        <fullName evidence="2">Uncharacterized protein</fullName>
    </submittedName>
</protein>
<keyword evidence="3" id="KW-1185">Reference proteome</keyword>
<dbReference type="RefSeq" id="WP_132538369.1">
    <property type="nucleotide sequence ID" value="NZ_SLWY01000002.1"/>
</dbReference>
<name>A0A4R2L7G4_9GAMM</name>
<accession>A0A4R2L7G4</accession>
<feature type="region of interest" description="Disordered" evidence="1">
    <location>
        <begin position="139"/>
        <end position="194"/>
    </location>
</feature>
<sequence length="194" mass="20664">MHGWLEESMMKDWAEAQRRLWETLVGTATAGPGKEAAAAWREMYRQNLSVWERSVRETLERQSAWVEDWVERVKGQPGGPEAAGEIGRQIEEGLRQWMETQNRLWAEMFTALRAGQTEGGEAPVPAASAAAVEIPVQAAAEPAAPAAAPEPAATAAAAEPAAAEPAAGEAGAEAPAAAAKPAPRPRRRTPKPAE</sequence>
<evidence type="ECO:0000256" key="1">
    <source>
        <dbReference type="SAM" id="MobiDB-lite"/>
    </source>
</evidence>
<evidence type="ECO:0000313" key="2">
    <source>
        <dbReference type="EMBL" id="TCO83439.1"/>
    </source>
</evidence>
<feature type="compositionally biased region" description="Basic residues" evidence="1">
    <location>
        <begin position="183"/>
        <end position="194"/>
    </location>
</feature>
<dbReference type="EMBL" id="SLWY01000002">
    <property type="protein sequence ID" value="TCO83439.1"/>
    <property type="molecule type" value="Genomic_DNA"/>
</dbReference>
<dbReference type="Proteomes" id="UP000295765">
    <property type="component" value="Unassembled WGS sequence"/>
</dbReference>
<dbReference type="AlphaFoldDB" id="A0A4R2L7G4"/>
<reference evidence="2 3" key="1">
    <citation type="submission" date="2019-03" db="EMBL/GenBank/DDBJ databases">
        <title>Genomic Encyclopedia of Type Strains, Phase IV (KMG-IV): sequencing the most valuable type-strain genomes for metagenomic binning, comparative biology and taxonomic classification.</title>
        <authorList>
            <person name="Goeker M."/>
        </authorList>
    </citation>
    <scope>NUCLEOTIDE SEQUENCE [LARGE SCALE GENOMIC DNA]</scope>
    <source>
        <strain evidence="2 3">DSM 25287</strain>
    </source>
</reference>